<comment type="function">
    <text evidence="6">Methylates ribosomal protein L11.</text>
</comment>
<comment type="similarity">
    <text evidence="1 6">Belongs to the methyltransferase superfamily. PrmA family.</text>
</comment>
<keyword evidence="7" id="KW-0687">Ribonucleoprotein</keyword>
<dbReference type="PATRIC" id="fig|363754.4.peg.2161"/>
<organism evidence="7 8">
    <name type="scientific">Rhizobium freirei PRF 81</name>
    <dbReference type="NCBI Taxonomy" id="363754"/>
    <lineage>
        <taxon>Bacteria</taxon>
        <taxon>Pseudomonadati</taxon>
        <taxon>Pseudomonadota</taxon>
        <taxon>Alphaproteobacteria</taxon>
        <taxon>Hyphomicrobiales</taxon>
        <taxon>Rhizobiaceae</taxon>
        <taxon>Rhizobium/Agrobacterium group</taxon>
        <taxon>Rhizobium</taxon>
    </lineage>
</organism>
<evidence type="ECO:0000313" key="7">
    <source>
        <dbReference type="EMBL" id="ENN87726.1"/>
    </source>
</evidence>
<dbReference type="STRING" id="363754.RHSP_46477"/>
<dbReference type="Gene3D" id="3.40.50.150">
    <property type="entry name" value="Vaccinia Virus protein VP39"/>
    <property type="match status" value="1"/>
</dbReference>
<feature type="binding site" evidence="6">
    <location>
        <position position="150"/>
    </location>
    <ligand>
        <name>S-adenosyl-L-methionine</name>
        <dbReference type="ChEBI" id="CHEBI:59789"/>
    </ligand>
</feature>
<proteinExistence type="inferred from homology"/>
<name>N6V3Q0_9HYPH</name>
<evidence type="ECO:0000256" key="5">
    <source>
        <dbReference type="ARBA" id="ARBA00022691"/>
    </source>
</evidence>
<dbReference type="Proteomes" id="UP000012429">
    <property type="component" value="Unassembled WGS sequence"/>
</dbReference>
<keyword evidence="4 6" id="KW-0808">Transferase</keyword>
<feature type="binding site" evidence="6">
    <location>
        <position position="173"/>
    </location>
    <ligand>
        <name>S-adenosyl-L-methionine</name>
        <dbReference type="ChEBI" id="CHEBI:59789"/>
    </ligand>
</feature>
<dbReference type="EC" id="2.1.1.-" evidence="6"/>
<dbReference type="InterPro" id="IPR029063">
    <property type="entry name" value="SAM-dependent_MTases_sf"/>
</dbReference>
<evidence type="ECO:0000313" key="8">
    <source>
        <dbReference type="Proteomes" id="UP000012429"/>
    </source>
</evidence>
<comment type="catalytic activity">
    <reaction evidence="6">
        <text>L-lysyl-[protein] + 3 S-adenosyl-L-methionine = N(6),N(6),N(6)-trimethyl-L-lysyl-[protein] + 3 S-adenosyl-L-homocysteine + 3 H(+)</text>
        <dbReference type="Rhea" id="RHEA:54192"/>
        <dbReference type="Rhea" id="RHEA-COMP:9752"/>
        <dbReference type="Rhea" id="RHEA-COMP:13826"/>
        <dbReference type="ChEBI" id="CHEBI:15378"/>
        <dbReference type="ChEBI" id="CHEBI:29969"/>
        <dbReference type="ChEBI" id="CHEBI:57856"/>
        <dbReference type="ChEBI" id="CHEBI:59789"/>
        <dbReference type="ChEBI" id="CHEBI:61961"/>
    </reaction>
</comment>
<evidence type="ECO:0000256" key="2">
    <source>
        <dbReference type="ARBA" id="ARBA00022490"/>
    </source>
</evidence>
<evidence type="ECO:0000256" key="3">
    <source>
        <dbReference type="ARBA" id="ARBA00022603"/>
    </source>
</evidence>
<dbReference type="GO" id="GO:0005840">
    <property type="term" value="C:ribosome"/>
    <property type="evidence" value="ECO:0007669"/>
    <property type="project" value="UniProtKB-KW"/>
</dbReference>
<evidence type="ECO:0000256" key="1">
    <source>
        <dbReference type="ARBA" id="ARBA00009741"/>
    </source>
</evidence>
<dbReference type="CDD" id="cd02440">
    <property type="entry name" value="AdoMet_MTases"/>
    <property type="match status" value="1"/>
</dbReference>
<dbReference type="NCBIfam" id="NF001784">
    <property type="entry name" value="PRK00517.2-1"/>
    <property type="match status" value="1"/>
</dbReference>
<evidence type="ECO:0000256" key="6">
    <source>
        <dbReference type="HAMAP-Rule" id="MF_00735"/>
    </source>
</evidence>
<dbReference type="GO" id="GO:0032259">
    <property type="term" value="P:methylation"/>
    <property type="evidence" value="ECO:0007669"/>
    <property type="project" value="UniProtKB-KW"/>
</dbReference>
<evidence type="ECO:0000256" key="4">
    <source>
        <dbReference type="ARBA" id="ARBA00022679"/>
    </source>
</evidence>
<dbReference type="PANTHER" id="PTHR43648">
    <property type="entry name" value="ELECTRON TRANSFER FLAVOPROTEIN BETA SUBUNIT LYSINE METHYLTRANSFERASE"/>
    <property type="match status" value="1"/>
</dbReference>
<protein>
    <recommendedName>
        <fullName evidence="6">Ribosomal protein L11 methyltransferase</fullName>
        <shortName evidence="6">L11 Mtase</shortName>
        <ecNumber evidence="6">2.1.1.-</ecNumber>
    </recommendedName>
</protein>
<dbReference type="InterPro" id="IPR004498">
    <property type="entry name" value="Ribosomal_PrmA_MeTrfase"/>
</dbReference>
<dbReference type="InterPro" id="IPR050078">
    <property type="entry name" value="Ribosomal_L11_MeTrfase_PrmA"/>
</dbReference>
<dbReference type="AlphaFoldDB" id="N6V3Q0"/>
<feature type="binding site" evidence="6">
    <location>
        <position position="195"/>
    </location>
    <ligand>
        <name>S-adenosyl-L-methionine</name>
        <dbReference type="ChEBI" id="CHEBI:59789"/>
    </ligand>
</feature>
<dbReference type="GO" id="GO:0016279">
    <property type="term" value="F:protein-lysine N-methyltransferase activity"/>
    <property type="evidence" value="ECO:0007669"/>
    <property type="project" value="RHEA"/>
</dbReference>
<dbReference type="GO" id="GO:0005737">
    <property type="term" value="C:cytoplasm"/>
    <property type="evidence" value="ECO:0007669"/>
    <property type="project" value="UniProtKB-SubCell"/>
</dbReference>
<keyword evidence="8" id="KW-1185">Reference proteome</keyword>
<dbReference type="Pfam" id="PF06325">
    <property type="entry name" value="PrmA"/>
    <property type="match status" value="1"/>
</dbReference>
<keyword evidence="3 6" id="KW-0489">Methyltransferase</keyword>
<feature type="binding site" evidence="6">
    <location>
        <position position="242"/>
    </location>
    <ligand>
        <name>S-adenosyl-L-methionine</name>
        <dbReference type="ChEBI" id="CHEBI:59789"/>
    </ligand>
</feature>
<dbReference type="SUPFAM" id="SSF53335">
    <property type="entry name" value="S-adenosyl-L-methionine-dependent methyltransferases"/>
    <property type="match status" value="1"/>
</dbReference>
<sequence>MDRLGRVRTRKNDELSEIRLYVTTNEKEAGQILDLMTPVFEDEELPIATTEIDEKKDIWEASIYLYADDEEDVRSRFEALLKPNFPGLSVQKEVIPDIDWIAKSLEGLKPVRAGRFLVHGSHDRDKVGASDIAIEIEAGQAFGTGHHGTTAGCLETIERVLAGRRVRNALDLGTGSGVLAIAVRKLRNIPVLATDIDPVAVRVARENVRSNGIASGIALETAPGFHSTAFSRHGPFDLIIANILARPLIKMAPQLVAHLAPGGSVILSGILAEQRWKVLAAYNGANLRHVRTIWRNGWVTIHLDRP</sequence>
<accession>N6V3Q0</accession>
<reference evidence="7 8" key="1">
    <citation type="journal article" date="2012" name="BMC Genomics">
        <title>Genomic basis of broad host range and environmental adaptability of Rhizobium tropici CIAT 899 and Rhizobium sp. PRF 81 which are used in inoculants for common bean (Phaseolus vulgaris L.).</title>
        <authorList>
            <person name="Ormeno-Orrillo E."/>
            <person name="Menna P."/>
            <person name="Almeida L.G."/>
            <person name="Ollero F.J."/>
            <person name="Nicolas M.F."/>
            <person name="Pains Rodrigues E."/>
            <person name="Shigueyoshi Nakatani A."/>
            <person name="Silva Batista J.S."/>
            <person name="Oliveira Chueire L.M."/>
            <person name="Souza R.C."/>
            <person name="Ribeiro Vasconcelos A.T."/>
            <person name="Megias M."/>
            <person name="Hungria M."/>
            <person name="Martinez-Romero E."/>
        </authorList>
    </citation>
    <scope>NUCLEOTIDE SEQUENCE [LARGE SCALE GENOMIC DNA]</scope>
    <source>
        <strain evidence="7 8">PRF 81</strain>
    </source>
</reference>
<dbReference type="PANTHER" id="PTHR43648:SF1">
    <property type="entry name" value="ELECTRON TRANSFER FLAVOPROTEIN BETA SUBUNIT LYSINE METHYLTRANSFERASE"/>
    <property type="match status" value="1"/>
</dbReference>
<comment type="caution">
    <text evidence="7">The sequence shown here is derived from an EMBL/GenBank/DDBJ whole genome shotgun (WGS) entry which is preliminary data.</text>
</comment>
<keyword evidence="5 6" id="KW-0949">S-adenosyl-L-methionine</keyword>
<keyword evidence="2 6" id="KW-0963">Cytoplasm</keyword>
<gene>
    <name evidence="6 7" type="primary">prmA</name>
    <name evidence="7" type="ORF">RHSP_46477</name>
</gene>
<dbReference type="EMBL" id="AQHN01000055">
    <property type="protein sequence ID" value="ENN87726.1"/>
    <property type="molecule type" value="Genomic_DNA"/>
</dbReference>
<comment type="subcellular location">
    <subcellularLocation>
        <location evidence="6">Cytoplasm</location>
    </subcellularLocation>
</comment>
<keyword evidence="7" id="KW-0689">Ribosomal protein</keyword>
<dbReference type="HAMAP" id="MF_00735">
    <property type="entry name" value="Methyltr_PrmA"/>
    <property type="match status" value="1"/>
</dbReference>